<evidence type="ECO:0000259" key="1">
    <source>
        <dbReference type="Pfam" id="PF03478"/>
    </source>
</evidence>
<dbReference type="AlphaFoldDB" id="A0A7J6W5V0"/>
<feature type="domain" description="KIB1-4 beta-propeller" evidence="1">
    <location>
        <begin position="6"/>
        <end position="109"/>
    </location>
</feature>
<accession>A0A7J6W5V0</accession>
<protein>
    <recommendedName>
        <fullName evidence="1">KIB1-4 beta-propeller domain-containing protein</fullName>
    </recommendedName>
</protein>
<evidence type="ECO:0000313" key="2">
    <source>
        <dbReference type="EMBL" id="KAF5191910.1"/>
    </source>
</evidence>
<proteinExistence type="predicted"/>
<gene>
    <name evidence="2" type="ORF">FRX31_018502</name>
</gene>
<reference evidence="2 3" key="1">
    <citation type="submission" date="2020-06" db="EMBL/GenBank/DDBJ databases">
        <title>Transcriptomic and genomic resources for Thalictrum thalictroides and T. hernandezii: Facilitating candidate gene discovery in an emerging model plant lineage.</title>
        <authorList>
            <person name="Arias T."/>
            <person name="Riano-Pachon D.M."/>
            <person name="Di Stilio V.S."/>
        </authorList>
    </citation>
    <scope>NUCLEOTIDE SEQUENCE [LARGE SCALE GENOMIC DNA]</scope>
    <source>
        <strain evidence="3">cv. WT478/WT964</strain>
        <tissue evidence="2">Leaves</tissue>
    </source>
</reference>
<name>A0A7J6W5V0_THATH</name>
<dbReference type="Pfam" id="PF03478">
    <property type="entry name" value="Beta-prop_KIB1-4"/>
    <property type="match status" value="1"/>
</dbReference>
<dbReference type="Proteomes" id="UP000554482">
    <property type="component" value="Unassembled WGS sequence"/>
</dbReference>
<keyword evidence="3" id="KW-1185">Reference proteome</keyword>
<dbReference type="EMBL" id="JABWDY010022191">
    <property type="protein sequence ID" value="KAF5191910.1"/>
    <property type="molecule type" value="Genomic_DNA"/>
</dbReference>
<comment type="caution">
    <text evidence="2">The sequence shown here is derived from an EMBL/GenBank/DDBJ whole genome shotgun (WGS) entry which is preliminary data.</text>
</comment>
<dbReference type="OrthoDB" id="694239at2759"/>
<feature type="non-terminal residue" evidence="2">
    <location>
        <position position="1"/>
    </location>
</feature>
<sequence>MVTLMKHGKFAFFKPADDKPDWTFLQIIQSQEFDDALYYRDQFYFLDTSGTLFACDLNHPHNPVVSPVLASPPPYSFGFDDDEDKAKFQYLVQLSSGDLLLIKSSSGSEAITSSTDHTTIGLSNNGELLKPVQKLWEVRNNLALHRNMNN</sequence>
<evidence type="ECO:0000313" key="3">
    <source>
        <dbReference type="Proteomes" id="UP000554482"/>
    </source>
</evidence>
<organism evidence="2 3">
    <name type="scientific">Thalictrum thalictroides</name>
    <name type="common">Rue-anemone</name>
    <name type="synonym">Anemone thalictroides</name>
    <dbReference type="NCBI Taxonomy" id="46969"/>
    <lineage>
        <taxon>Eukaryota</taxon>
        <taxon>Viridiplantae</taxon>
        <taxon>Streptophyta</taxon>
        <taxon>Embryophyta</taxon>
        <taxon>Tracheophyta</taxon>
        <taxon>Spermatophyta</taxon>
        <taxon>Magnoliopsida</taxon>
        <taxon>Ranunculales</taxon>
        <taxon>Ranunculaceae</taxon>
        <taxon>Thalictroideae</taxon>
        <taxon>Thalictrum</taxon>
    </lineage>
</organism>
<dbReference type="InterPro" id="IPR005174">
    <property type="entry name" value="KIB1-4_b-propeller"/>
</dbReference>